<feature type="transmembrane region" description="Helical" evidence="6">
    <location>
        <begin position="475"/>
        <end position="495"/>
    </location>
</feature>
<evidence type="ECO:0000256" key="1">
    <source>
        <dbReference type="ARBA" id="ARBA00004651"/>
    </source>
</evidence>
<evidence type="ECO:0000256" key="6">
    <source>
        <dbReference type="SAM" id="Phobius"/>
    </source>
</evidence>
<feature type="transmembrane region" description="Helical" evidence="6">
    <location>
        <begin position="441"/>
        <end position="463"/>
    </location>
</feature>
<accession>A0A926EH77</accession>
<feature type="transmembrane region" description="Helical" evidence="6">
    <location>
        <begin position="156"/>
        <end position="176"/>
    </location>
</feature>
<feature type="transmembrane region" description="Helical" evidence="6">
    <location>
        <begin position="87"/>
        <end position="111"/>
    </location>
</feature>
<dbReference type="PIRSF" id="PIRSF038958">
    <property type="entry name" value="PG_synth_SpoVB"/>
    <property type="match status" value="1"/>
</dbReference>
<dbReference type="PANTHER" id="PTHR30250">
    <property type="entry name" value="PST FAMILY PREDICTED COLANIC ACID TRANSPORTER"/>
    <property type="match status" value="1"/>
</dbReference>
<dbReference type="PANTHER" id="PTHR30250:SF24">
    <property type="entry name" value="STAGE V SPORULATION PROTEIN B"/>
    <property type="match status" value="1"/>
</dbReference>
<dbReference type="AlphaFoldDB" id="A0A926EH77"/>
<dbReference type="InterPro" id="IPR050833">
    <property type="entry name" value="Poly_Biosynth_Transport"/>
</dbReference>
<dbReference type="RefSeq" id="WP_177671521.1">
    <property type="nucleotide sequence ID" value="NZ_JACRSY010000003.1"/>
</dbReference>
<dbReference type="CDD" id="cd13124">
    <property type="entry name" value="MATE_SpoVB_like"/>
    <property type="match status" value="1"/>
</dbReference>
<proteinExistence type="predicted"/>
<dbReference type="InterPro" id="IPR014249">
    <property type="entry name" value="Spore_V_B"/>
</dbReference>
<evidence type="ECO:0000256" key="3">
    <source>
        <dbReference type="ARBA" id="ARBA00022692"/>
    </source>
</evidence>
<evidence type="ECO:0000256" key="5">
    <source>
        <dbReference type="ARBA" id="ARBA00023136"/>
    </source>
</evidence>
<keyword evidence="2" id="KW-1003">Cell membrane</keyword>
<evidence type="ECO:0000256" key="4">
    <source>
        <dbReference type="ARBA" id="ARBA00022989"/>
    </source>
</evidence>
<keyword evidence="5 6" id="KW-0472">Membrane</keyword>
<dbReference type="Proteomes" id="UP000655830">
    <property type="component" value="Unassembled WGS sequence"/>
</dbReference>
<feature type="transmembrane region" description="Helical" evidence="6">
    <location>
        <begin position="42"/>
        <end position="66"/>
    </location>
</feature>
<keyword evidence="3 6" id="KW-0812">Transmembrane</keyword>
<evidence type="ECO:0000313" key="7">
    <source>
        <dbReference type="EMBL" id="MBC8578412.1"/>
    </source>
</evidence>
<feature type="transmembrane region" description="Helical" evidence="6">
    <location>
        <begin position="7"/>
        <end position="30"/>
    </location>
</feature>
<feature type="transmembrane region" description="Helical" evidence="6">
    <location>
        <begin position="355"/>
        <end position="372"/>
    </location>
</feature>
<organism evidence="7 8">
    <name type="scientific">Zhenhengia yiwuensis</name>
    <dbReference type="NCBI Taxonomy" id="2763666"/>
    <lineage>
        <taxon>Bacteria</taxon>
        <taxon>Bacillati</taxon>
        <taxon>Bacillota</taxon>
        <taxon>Clostridia</taxon>
        <taxon>Lachnospirales</taxon>
        <taxon>Lachnospiraceae</taxon>
        <taxon>Zhenhengia</taxon>
    </lineage>
</organism>
<comment type="caution">
    <text evidence="7">The sequence shown here is derived from an EMBL/GenBank/DDBJ whole genome shotgun (WGS) entry which is preliminary data.</text>
</comment>
<feature type="transmembrane region" description="Helical" evidence="6">
    <location>
        <begin position="279"/>
        <end position="302"/>
    </location>
</feature>
<evidence type="ECO:0000256" key="2">
    <source>
        <dbReference type="ARBA" id="ARBA00022475"/>
    </source>
</evidence>
<reference evidence="7" key="1">
    <citation type="submission" date="2020-08" db="EMBL/GenBank/DDBJ databases">
        <title>Genome public.</title>
        <authorList>
            <person name="Liu C."/>
            <person name="Sun Q."/>
        </authorList>
    </citation>
    <scope>NUCLEOTIDE SEQUENCE</scope>
    <source>
        <strain evidence="7">NSJ-12</strain>
    </source>
</reference>
<protein>
    <submittedName>
        <fullName evidence="7">Stage V sporulation protein B</fullName>
    </submittedName>
</protein>
<keyword evidence="4 6" id="KW-1133">Transmembrane helix</keyword>
<comment type="subcellular location">
    <subcellularLocation>
        <location evidence="1">Cell membrane</location>
        <topology evidence="1">Multi-pass membrane protein</topology>
    </subcellularLocation>
</comment>
<sequence length="507" mass="55634">MGKKALITGTIVLTLTSFVTKILGFIFRIYMSNIMGAEGVGLYQLVFPIYMLIWSISSAGISLAVSKKVAEHTARGKHADGIRTLKSALIISVGLASIMSIFIFIMAPWVANSYIKEPRTELALKYLCVCVPFMATACCIRGYFQGRQEMAVSGLAQVIEQIARMTIIFLFSSLFIPKGIEYACALGALGLCAGEFCSALFTFIMLQIKKHHLPRTKATISYHSMLGTLITISLPITANRFLTSALSSLENILIPIELQKYGMSSSDALGMYGMFSGMALPLLFFPSMVTMAISTALVPSISESVAMKNTRVLHKTVSKSIQYSAVIGIGACALFMTLGNEIAIACYGRSEVGQLLRYLAIICPFVYLRDILTGMLNGLGLQKLTFKGNSIASVICIMLIVILVPKFGIVGFVIAMLIQSSLVTCYHMWHALRHINLSVDILSWIIKPTFAAVSGSIIMKYIHTHYLMNIFSLRAATLIAIFALGVFYLVFLFLFKSITKEDVKQFI</sequence>
<evidence type="ECO:0000313" key="8">
    <source>
        <dbReference type="Proteomes" id="UP000655830"/>
    </source>
</evidence>
<keyword evidence="8" id="KW-1185">Reference proteome</keyword>
<feature type="transmembrane region" description="Helical" evidence="6">
    <location>
        <begin position="323"/>
        <end position="343"/>
    </location>
</feature>
<dbReference type="Pfam" id="PF01943">
    <property type="entry name" value="Polysacc_synt"/>
    <property type="match status" value="1"/>
</dbReference>
<dbReference type="EMBL" id="JACRSY010000003">
    <property type="protein sequence ID" value="MBC8578412.1"/>
    <property type="molecule type" value="Genomic_DNA"/>
</dbReference>
<dbReference type="GO" id="GO:0005886">
    <property type="term" value="C:plasma membrane"/>
    <property type="evidence" value="ECO:0007669"/>
    <property type="project" value="UniProtKB-SubCell"/>
</dbReference>
<dbReference type="NCBIfam" id="TIGR02900">
    <property type="entry name" value="spore_V_B"/>
    <property type="match status" value="1"/>
</dbReference>
<dbReference type="InterPro" id="IPR002797">
    <property type="entry name" value="Polysacc_synth"/>
</dbReference>
<feature type="transmembrane region" description="Helical" evidence="6">
    <location>
        <begin position="220"/>
        <end position="238"/>
    </location>
</feature>
<feature type="transmembrane region" description="Helical" evidence="6">
    <location>
        <begin position="123"/>
        <end position="144"/>
    </location>
</feature>
<gene>
    <name evidence="7" type="primary">spoVB</name>
    <name evidence="7" type="ORF">H8718_02550</name>
</gene>
<feature type="transmembrane region" description="Helical" evidence="6">
    <location>
        <begin position="188"/>
        <end position="208"/>
    </location>
</feature>
<dbReference type="InterPro" id="IPR024923">
    <property type="entry name" value="PG_synth_SpoVB"/>
</dbReference>
<name>A0A926EH77_9FIRM</name>